<dbReference type="InterPro" id="IPR015424">
    <property type="entry name" value="PyrdxlP-dep_Trfase"/>
</dbReference>
<keyword evidence="3" id="KW-0663">Pyridoxal phosphate</keyword>
<evidence type="ECO:0000256" key="5">
    <source>
        <dbReference type="ARBA" id="ARBA00037974"/>
    </source>
</evidence>
<dbReference type="Pfam" id="PF00155">
    <property type="entry name" value="Aminotran_1_2"/>
    <property type="match status" value="1"/>
</dbReference>
<dbReference type="GO" id="GO:0008483">
    <property type="term" value="F:transaminase activity"/>
    <property type="evidence" value="ECO:0007669"/>
    <property type="project" value="UniProtKB-KW"/>
</dbReference>
<dbReference type="InterPro" id="IPR015421">
    <property type="entry name" value="PyrdxlP-dep_Trfase_major"/>
</dbReference>
<feature type="domain" description="Aminotransferase class I/classII large" evidence="6">
    <location>
        <begin position="42"/>
        <end position="387"/>
    </location>
</feature>
<accession>A0A1L8QPK3</accession>
<proteinExistence type="inferred from homology"/>
<dbReference type="STRING" id="328396.RU93_GL000750"/>
<evidence type="ECO:0000256" key="4">
    <source>
        <dbReference type="ARBA" id="ARBA00023239"/>
    </source>
</evidence>
<keyword evidence="8" id="KW-1185">Reference proteome</keyword>
<dbReference type="CDD" id="cd00609">
    <property type="entry name" value="AAT_like"/>
    <property type="match status" value="1"/>
</dbReference>
<comment type="caution">
    <text evidence="7">The sequence shown here is derived from an EMBL/GenBank/DDBJ whole genome shotgun (WGS) entry which is preliminary data.</text>
</comment>
<evidence type="ECO:0000259" key="6">
    <source>
        <dbReference type="Pfam" id="PF00155"/>
    </source>
</evidence>
<evidence type="ECO:0000256" key="2">
    <source>
        <dbReference type="ARBA" id="ARBA00012224"/>
    </source>
</evidence>
<dbReference type="Proteomes" id="UP000182149">
    <property type="component" value="Unassembled WGS sequence"/>
</dbReference>
<dbReference type="EC" id="4.4.1.13" evidence="2"/>
<dbReference type="AlphaFoldDB" id="A0A1L8QPK3"/>
<keyword evidence="7" id="KW-0032">Aminotransferase</keyword>
<evidence type="ECO:0000313" key="7">
    <source>
        <dbReference type="EMBL" id="OJG09419.1"/>
    </source>
</evidence>
<dbReference type="SUPFAM" id="SSF53383">
    <property type="entry name" value="PLP-dependent transferases"/>
    <property type="match status" value="1"/>
</dbReference>
<comment type="cofactor">
    <cofactor evidence="1">
        <name>pyridoxal 5'-phosphate</name>
        <dbReference type="ChEBI" id="CHEBI:597326"/>
    </cofactor>
</comment>
<comment type="similarity">
    <text evidence="5">Belongs to the class-II pyridoxal-phosphate-dependent aminotransferase family. MalY/PatB cystathionine beta-lyase subfamily.</text>
</comment>
<gene>
    <name evidence="7" type="ORF">RU93_GL000750</name>
</gene>
<dbReference type="NCBIfam" id="TIGR04350">
    <property type="entry name" value="C_S_lyase_PatB"/>
    <property type="match status" value="1"/>
</dbReference>
<evidence type="ECO:0000256" key="3">
    <source>
        <dbReference type="ARBA" id="ARBA00022898"/>
    </source>
</evidence>
<dbReference type="PANTHER" id="PTHR43525">
    <property type="entry name" value="PROTEIN MALY"/>
    <property type="match status" value="1"/>
</dbReference>
<dbReference type="EMBL" id="JXKD01000016">
    <property type="protein sequence ID" value="OJG09419.1"/>
    <property type="molecule type" value="Genomic_DNA"/>
</dbReference>
<keyword evidence="4" id="KW-0456">Lyase</keyword>
<evidence type="ECO:0000313" key="8">
    <source>
        <dbReference type="Proteomes" id="UP000182149"/>
    </source>
</evidence>
<sequence>MMTIEEFVRDYYVERQDSQSLKWDLLEERFGNPDLLPLWVADMDFKVSPAITQVLADRVQHGVYGYSYATSTYYEALSQWLSRHYNFEIEKDWLRFSTGVVQAIYHLIHAFTAEDDAILIQTPVYYPFANAIRDSGRQLINVDLKNENGYFTIDFDRFEEAVIQHQVKMYLHCSPHNPVGRVWTEEESVRLLEICHKHKVLVISDEIHQDFTYGHHHIPTAVLEGGRYRDQTITLNSASKSFNIAGLTHCHIIISEASLRHQYDAFAKTIFQTEPNLMGMLATEAAFQAGQAWLDGVKEVIYHNYREVFTAFEQRAPEVIVSPLEGSYLVFIDLRQVLDPSEVKTFIQDRCGLAVDYGEWFGENYVGFIRLNLATKPDYIQQAVDQIISHLN</sequence>
<dbReference type="PANTHER" id="PTHR43525:SF1">
    <property type="entry name" value="PROTEIN MALY"/>
    <property type="match status" value="1"/>
</dbReference>
<reference evidence="7 8" key="1">
    <citation type="submission" date="2014-12" db="EMBL/GenBank/DDBJ databases">
        <title>Draft genome sequences of 29 type strains of Enterococci.</title>
        <authorList>
            <person name="Zhong Z."/>
            <person name="Sun Z."/>
            <person name="Liu W."/>
            <person name="Zhang W."/>
            <person name="Zhang H."/>
        </authorList>
    </citation>
    <scope>NUCLEOTIDE SEQUENCE [LARGE SCALE GENOMIC DNA]</scope>
    <source>
        <strain evidence="7 8">DSM 17690</strain>
    </source>
</reference>
<dbReference type="GO" id="GO:0047804">
    <property type="term" value="F:cysteine-S-conjugate beta-lyase activity"/>
    <property type="evidence" value="ECO:0007669"/>
    <property type="project" value="UniProtKB-EC"/>
</dbReference>
<dbReference type="InterPro" id="IPR004839">
    <property type="entry name" value="Aminotransferase_I/II_large"/>
</dbReference>
<dbReference type="InterPro" id="IPR051798">
    <property type="entry name" value="Class-II_PLP-Dep_Aminotrans"/>
</dbReference>
<dbReference type="InterPro" id="IPR027619">
    <property type="entry name" value="C-S_lyase_PatB-like"/>
</dbReference>
<evidence type="ECO:0000256" key="1">
    <source>
        <dbReference type="ARBA" id="ARBA00001933"/>
    </source>
</evidence>
<dbReference type="Gene3D" id="3.40.640.10">
    <property type="entry name" value="Type I PLP-dependent aspartate aminotransferase-like (Major domain)"/>
    <property type="match status" value="1"/>
</dbReference>
<dbReference type="Gene3D" id="3.90.1150.10">
    <property type="entry name" value="Aspartate Aminotransferase, domain 1"/>
    <property type="match status" value="1"/>
</dbReference>
<organism evidence="7 8">
    <name type="scientific">Enterococcus aquimarinus</name>
    <dbReference type="NCBI Taxonomy" id="328396"/>
    <lineage>
        <taxon>Bacteria</taxon>
        <taxon>Bacillati</taxon>
        <taxon>Bacillota</taxon>
        <taxon>Bacilli</taxon>
        <taxon>Lactobacillales</taxon>
        <taxon>Enterococcaceae</taxon>
        <taxon>Enterococcus</taxon>
    </lineage>
</organism>
<dbReference type="GO" id="GO:0030170">
    <property type="term" value="F:pyridoxal phosphate binding"/>
    <property type="evidence" value="ECO:0007669"/>
    <property type="project" value="InterPro"/>
</dbReference>
<dbReference type="InterPro" id="IPR015422">
    <property type="entry name" value="PyrdxlP-dep_Trfase_small"/>
</dbReference>
<keyword evidence="7" id="KW-0808">Transferase</keyword>
<name>A0A1L8QPK3_9ENTE</name>
<protein>
    <recommendedName>
        <fullName evidence="2">cysteine-S-conjugate beta-lyase</fullName>
        <ecNumber evidence="2">4.4.1.13</ecNumber>
    </recommendedName>
</protein>